<dbReference type="EMBL" id="AP018712">
    <property type="protein sequence ID" value="BBE30304.1"/>
    <property type="molecule type" value="Genomic_DNA"/>
</dbReference>
<dbReference type="InParanoid" id="A0A7G1G5J3"/>
<evidence type="ECO:0000313" key="3">
    <source>
        <dbReference type="Proteomes" id="UP000516361"/>
    </source>
</evidence>
<dbReference type="InterPro" id="IPR016645">
    <property type="entry name" value="UCP016134"/>
</dbReference>
<dbReference type="AlphaFoldDB" id="A0A7G1G5J3"/>
<dbReference type="Gene3D" id="2.30.130.30">
    <property type="entry name" value="Hypothetical protein"/>
    <property type="match status" value="1"/>
</dbReference>
<reference evidence="2 3" key="1">
    <citation type="submission" date="2018-06" db="EMBL/GenBank/DDBJ databases">
        <title>Genome sequencing of Oceanotoga sp. sy52.</title>
        <authorList>
            <person name="Mori K."/>
        </authorList>
    </citation>
    <scope>NUCLEOTIDE SEQUENCE [LARGE SCALE GENOMIC DNA]</scope>
    <source>
        <strain evidence="3">sy52</strain>
    </source>
</reference>
<name>A0A7G1G5J3_9BACT</name>
<dbReference type="Pfam" id="PF04266">
    <property type="entry name" value="ASCH"/>
    <property type="match status" value="1"/>
</dbReference>
<evidence type="ECO:0000259" key="1">
    <source>
        <dbReference type="Pfam" id="PF04266"/>
    </source>
</evidence>
<dbReference type="SUPFAM" id="SSF88697">
    <property type="entry name" value="PUA domain-like"/>
    <property type="match status" value="1"/>
</dbReference>
<dbReference type="Proteomes" id="UP000516361">
    <property type="component" value="Chromosome"/>
</dbReference>
<dbReference type="KEGG" id="ocy:OSSY52_04450"/>
<organism evidence="2 3">
    <name type="scientific">Tepiditoga spiralis</name>
    <dbReference type="NCBI Taxonomy" id="2108365"/>
    <lineage>
        <taxon>Bacteria</taxon>
        <taxon>Thermotogati</taxon>
        <taxon>Thermotogota</taxon>
        <taxon>Thermotogae</taxon>
        <taxon>Petrotogales</taxon>
        <taxon>Petrotogaceae</taxon>
        <taxon>Tepiditoga</taxon>
    </lineage>
</organism>
<feature type="domain" description="ASCH" evidence="1">
    <location>
        <begin position="6"/>
        <end position="111"/>
    </location>
</feature>
<evidence type="ECO:0000313" key="2">
    <source>
        <dbReference type="EMBL" id="BBE30304.1"/>
    </source>
</evidence>
<gene>
    <name evidence="2" type="ORF">OSSY52_04450</name>
</gene>
<keyword evidence="2" id="KW-0413">Isomerase</keyword>
<dbReference type="InterPro" id="IPR007374">
    <property type="entry name" value="ASCH_domain"/>
</dbReference>
<dbReference type="InterPro" id="IPR015947">
    <property type="entry name" value="PUA-like_sf"/>
</dbReference>
<keyword evidence="3" id="KW-1185">Reference proteome</keyword>
<proteinExistence type="predicted"/>
<dbReference type="GO" id="GO:0016853">
    <property type="term" value="F:isomerase activity"/>
    <property type="evidence" value="ECO:0007669"/>
    <property type="project" value="UniProtKB-KW"/>
</dbReference>
<protein>
    <submittedName>
        <fullName evidence="2">Isomerase</fullName>
    </submittedName>
</protein>
<sequence>MVHQMKLIEEMFEKIKNKEKKVEIRLFDEKRQKIKEGDIIIFSKLPKLNETLKVKVFNLKKFNTFKEMFKTLPKDIYGYKDISLEKFLSMIYEIYSIKQEKKYGVLVIEISNL</sequence>
<accession>A0A7G1G5J3</accession>
<dbReference type="RefSeq" id="WP_190615417.1">
    <property type="nucleotide sequence ID" value="NZ_AP018712.1"/>
</dbReference>
<dbReference type="PIRSF" id="PIRSF016134">
    <property type="entry name" value="UCP016134"/>
    <property type="match status" value="1"/>
</dbReference>